<dbReference type="GO" id="GO:0007165">
    <property type="term" value="P:signal transduction"/>
    <property type="evidence" value="ECO:0007669"/>
    <property type="project" value="InterPro"/>
</dbReference>
<evidence type="ECO:0000313" key="3">
    <source>
        <dbReference type="Proteomes" id="UP000707206"/>
    </source>
</evidence>
<reference evidence="2" key="2">
    <citation type="submission" date="2020-03" db="EMBL/GenBank/DDBJ databases">
        <title>Flavobacteriaceae bacterium strain TP-CH-4, a member of the family Flavobacteriaceae isolated from a deep-sea seamount.</title>
        <authorList>
            <person name="Zhang D.-C."/>
        </authorList>
    </citation>
    <scope>NUCLEOTIDE SEQUENCE</scope>
    <source>
        <strain evidence="2">TP-CH-4</strain>
    </source>
</reference>
<evidence type="ECO:0000313" key="2">
    <source>
        <dbReference type="EMBL" id="NHF59988.1"/>
    </source>
</evidence>
<dbReference type="SUPFAM" id="SSF52200">
    <property type="entry name" value="Toll/Interleukin receptor TIR domain"/>
    <property type="match status" value="1"/>
</dbReference>
<dbReference type="RefSeq" id="WP_152574493.1">
    <property type="nucleotide sequence ID" value="NZ_VIKU02000003.1"/>
</dbReference>
<dbReference type="InterPro" id="IPR035897">
    <property type="entry name" value="Toll_tir_struct_dom_sf"/>
</dbReference>
<dbReference type="EMBL" id="VIKU02000003">
    <property type="protein sequence ID" value="NHF59988.1"/>
    <property type="molecule type" value="Genomic_DNA"/>
</dbReference>
<dbReference type="Pfam" id="PF13676">
    <property type="entry name" value="TIR_2"/>
    <property type="match status" value="1"/>
</dbReference>
<organism evidence="2 3">
    <name type="scientific">Pelagihabitans pacificus</name>
    <dbReference type="NCBI Taxonomy" id="2696054"/>
    <lineage>
        <taxon>Bacteria</taxon>
        <taxon>Pseudomonadati</taxon>
        <taxon>Bacteroidota</taxon>
        <taxon>Flavobacteriia</taxon>
        <taxon>Flavobacteriales</taxon>
        <taxon>Flavobacteriaceae</taxon>
        <taxon>Pelagihabitans</taxon>
    </lineage>
</organism>
<keyword evidence="2" id="KW-0675">Receptor</keyword>
<keyword evidence="3" id="KW-1185">Reference proteome</keyword>
<dbReference type="Proteomes" id="UP000707206">
    <property type="component" value="Unassembled WGS sequence"/>
</dbReference>
<name>A0A967EE40_9FLAO</name>
<evidence type="ECO:0000259" key="1">
    <source>
        <dbReference type="Pfam" id="PF13676"/>
    </source>
</evidence>
<dbReference type="InterPro" id="IPR000157">
    <property type="entry name" value="TIR_dom"/>
</dbReference>
<feature type="domain" description="TIR" evidence="1">
    <location>
        <begin position="8"/>
        <end position="101"/>
    </location>
</feature>
<gene>
    <name evidence="2" type="ORF">FK220_011590</name>
</gene>
<comment type="caution">
    <text evidence="2">The sequence shown here is derived from an EMBL/GenBank/DDBJ whole genome shotgun (WGS) entry which is preliminary data.</text>
</comment>
<protein>
    <submittedName>
        <fullName evidence="2">Toll/interleukin-1 receptor domain-containing protein</fullName>
    </submittedName>
</protein>
<sequence>MIQKVKCVFISYQNKDKSDAKKVADYLIGAGIDVYFDEYDKDLKLSNQGKHPGNVTDSLCKGINNSSHMLVIVSPTTLISKWVPFEIGFGYDKTDLAVLCLKGIPRGGLPGYIRTAKVIRDIYDLNVKISNIKGVGKETLLENKMLYSHSSIENPLNNVMDKSIIMKY</sequence>
<accession>A0A967EE40</accession>
<proteinExistence type="predicted"/>
<dbReference type="Gene3D" id="3.40.50.10140">
    <property type="entry name" value="Toll/interleukin-1 receptor homology (TIR) domain"/>
    <property type="match status" value="1"/>
</dbReference>
<dbReference type="AlphaFoldDB" id="A0A967EE40"/>
<reference evidence="2" key="1">
    <citation type="submission" date="2019-07" db="EMBL/GenBank/DDBJ databases">
        <authorList>
            <person name="De-Chao Zhang Q."/>
        </authorList>
    </citation>
    <scope>NUCLEOTIDE SEQUENCE</scope>
    <source>
        <strain evidence="2">TP-CH-4</strain>
    </source>
</reference>